<evidence type="ECO:0000313" key="5">
    <source>
        <dbReference type="Proteomes" id="UP000600214"/>
    </source>
</evidence>
<gene>
    <name evidence="4" type="ORF">GCM10007423_05110</name>
</gene>
<dbReference type="InterPro" id="IPR028098">
    <property type="entry name" value="Glyco_trans_4-like_N"/>
</dbReference>
<name>A0ABQ1YE83_9BACT</name>
<dbReference type="PANTHER" id="PTHR46401:SF2">
    <property type="entry name" value="GLYCOSYLTRANSFERASE WBBK-RELATED"/>
    <property type="match status" value="1"/>
</dbReference>
<evidence type="ECO:0000313" key="4">
    <source>
        <dbReference type="EMBL" id="GGH22935.1"/>
    </source>
</evidence>
<proteinExistence type="predicted"/>
<evidence type="ECO:0000259" key="2">
    <source>
        <dbReference type="Pfam" id="PF00534"/>
    </source>
</evidence>
<dbReference type="RefSeq" id="WP_188928339.1">
    <property type="nucleotide sequence ID" value="NZ_BMIA01000001.1"/>
</dbReference>
<dbReference type="Proteomes" id="UP000600214">
    <property type="component" value="Unassembled WGS sequence"/>
</dbReference>
<evidence type="ECO:0000256" key="1">
    <source>
        <dbReference type="ARBA" id="ARBA00022679"/>
    </source>
</evidence>
<dbReference type="Pfam" id="PF00534">
    <property type="entry name" value="Glycos_transf_1"/>
    <property type="match status" value="1"/>
</dbReference>
<sequence length="387" mass="43876">MRILNICAYTWAIGGPARIIYDHTTEVVRQGHQVDILSPMTPGEKMYPVPEGARLIEVARTRPLSNFYREFSVELYKYLKKHIHEYDVIHMHGIWHFGSLAPFLIHSKAVKVITIHGLLDKWAVAHSKWKKDLVTLLYQKRLLGKADLIQINNTDEEEDVIRYLGYRPKNMVIVPNGMKLDEYTRSNLPAKGLFRSRHGISPDQQMVLFLARLNIKKGLDLLLPAFQKVHQQLPDAQLILAGPDDGYQAETEDFIRKHNLEGRIKLVGMLTDTIKKEALADADLFVSPSYSEGFSIAVLEAMTSGVPALVSDRVGFGDYIARYEAAYLTPLNSDGVADGLLKILQDKPYAESIANRAQKMVAENFDIRVVANQLLEEYKKVQKSSYI</sequence>
<dbReference type="SUPFAM" id="SSF53756">
    <property type="entry name" value="UDP-Glycosyltransferase/glycogen phosphorylase"/>
    <property type="match status" value="1"/>
</dbReference>
<dbReference type="InterPro" id="IPR001296">
    <property type="entry name" value="Glyco_trans_1"/>
</dbReference>
<dbReference type="Gene3D" id="3.40.50.2000">
    <property type="entry name" value="Glycogen Phosphorylase B"/>
    <property type="match status" value="2"/>
</dbReference>
<accession>A0ABQ1YE83</accession>
<comment type="caution">
    <text evidence="4">The sequence shown here is derived from an EMBL/GenBank/DDBJ whole genome shotgun (WGS) entry which is preliminary data.</text>
</comment>
<dbReference type="EMBL" id="BMIA01000001">
    <property type="protein sequence ID" value="GGH22935.1"/>
    <property type="molecule type" value="Genomic_DNA"/>
</dbReference>
<dbReference type="PANTHER" id="PTHR46401">
    <property type="entry name" value="GLYCOSYLTRANSFERASE WBBK-RELATED"/>
    <property type="match status" value="1"/>
</dbReference>
<dbReference type="GO" id="GO:0016740">
    <property type="term" value="F:transferase activity"/>
    <property type="evidence" value="ECO:0007669"/>
    <property type="project" value="UniProtKB-KW"/>
</dbReference>
<evidence type="ECO:0000259" key="3">
    <source>
        <dbReference type="Pfam" id="PF13439"/>
    </source>
</evidence>
<protein>
    <submittedName>
        <fullName evidence="4">Glycosyl transferase family 1</fullName>
    </submittedName>
</protein>
<reference evidence="5" key="1">
    <citation type="journal article" date="2019" name="Int. J. Syst. Evol. Microbiol.">
        <title>The Global Catalogue of Microorganisms (GCM) 10K type strain sequencing project: providing services to taxonomists for standard genome sequencing and annotation.</title>
        <authorList>
            <consortium name="The Broad Institute Genomics Platform"/>
            <consortium name="The Broad Institute Genome Sequencing Center for Infectious Disease"/>
            <person name="Wu L."/>
            <person name="Ma J."/>
        </authorList>
    </citation>
    <scope>NUCLEOTIDE SEQUENCE [LARGE SCALE GENOMIC DNA]</scope>
    <source>
        <strain evidence="5">CGMCC 1.15288</strain>
    </source>
</reference>
<feature type="domain" description="Glycosyl transferase family 1" evidence="2">
    <location>
        <begin position="195"/>
        <end position="360"/>
    </location>
</feature>
<keyword evidence="5" id="KW-1185">Reference proteome</keyword>
<dbReference type="Pfam" id="PF13439">
    <property type="entry name" value="Glyco_transf_4"/>
    <property type="match status" value="1"/>
</dbReference>
<feature type="domain" description="Glycosyltransferase subfamily 4-like N-terminal" evidence="3">
    <location>
        <begin position="13"/>
        <end position="181"/>
    </location>
</feature>
<organism evidence="4 5">
    <name type="scientific">Dyadobacter endophyticus</name>
    <dbReference type="NCBI Taxonomy" id="1749036"/>
    <lineage>
        <taxon>Bacteria</taxon>
        <taxon>Pseudomonadati</taxon>
        <taxon>Bacteroidota</taxon>
        <taxon>Cytophagia</taxon>
        <taxon>Cytophagales</taxon>
        <taxon>Spirosomataceae</taxon>
        <taxon>Dyadobacter</taxon>
    </lineage>
</organism>
<keyword evidence="1 4" id="KW-0808">Transferase</keyword>